<dbReference type="Gene3D" id="1.10.1470.10">
    <property type="entry name" value="YjbJ"/>
    <property type="match status" value="1"/>
</dbReference>
<keyword evidence="1" id="KW-0472">Membrane</keyword>
<dbReference type="InterPro" id="IPR036629">
    <property type="entry name" value="YjbJ_sf"/>
</dbReference>
<reference evidence="2" key="2">
    <citation type="submission" date="2020-09" db="EMBL/GenBank/DDBJ databases">
        <authorList>
            <person name="Sun Q."/>
            <person name="Zhou Y."/>
        </authorList>
    </citation>
    <scope>NUCLEOTIDE SEQUENCE</scope>
    <source>
        <strain evidence="2">CGMCC 1.15330</strain>
    </source>
</reference>
<reference evidence="2" key="1">
    <citation type="journal article" date="2014" name="Int. J. Syst. Evol. Microbiol.">
        <title>Complete genome sequence of Corynebacterium casei LMG S-19264T (=DSM 44701T), isolated from a smear-ripened cheese.</title>
        <authorList>
            <consortium name="US DOE Joint Genome Institute (JGI-PGF)"/>
            <person name="Walter F."/>
            <person name="Albersmeier A."/>
            <person name="Kalinowski J."/>
            <person name="Ruckert C."/>
        </authorList>
    </citation>
    <scope>NUCLEOTIDE SEQUENCE</scope>
    <source>
        <strain evidence="2">CGMCC 1.15330</strain>
    </source>
</reference>
<dbReference type="SUPFAM" id="SSF69047">
    <property type="entry name" value="Hypothetical protein YjbJ"/>
    <property type="match status" value="1"/>
</dbReference>
<sequence>MNKHELNGGARYVAGKVEKTVGDVVDSRTWQVDGVVDQVAGGAEHAYGRARAIAAEVADATPGLIEEARERVGGAAARSAESAKRGGRAAADAVRGNPAVVWAVAAALGGLALGWLARGQRG</sequence>
<keyword evidence="3" id="KW-1185">Reference proteome</keyword>
<dbReference type="EMBL" id="BMIH01000001">
    <property type="protein sequence ID" value="GGB21761.1"/>
    <property type="molecule type" value="Genomic_DNA"/>
</dbReference>
<feature type="transmembrane region" description="Helical" evidence="1">
    <location>
        <begin position="99"/>
        <end position="117"/>
    </location>
</feature>
<comment type="caution">
    <text evidence="2">The sequence shown here is derived from an EMBL/GenBank/DDBJ whole genome shotgun (WGS) entry which is preliminary data.</text>
</comment>
<organism evidence="2 3">
    <name type="scientific">Sphingomonas metalli</name>
    <dbReference type="NCBI Taxonomy" id="1779358"/>
    <lineage>
        <taxon>Bacteria</taxon>
        <taxon>Pseudomonadati</taxon>
        <taxon>Pseudomonadota</taxon>
        <taxon>Alphaproteobacteria</taxon>
        <taxon>Sphingomonadales</taxon>
        <taxon>Sphingomonadaceae</taxon>
        <taxon>Sphingomonas</taxon>
    </lineage>
</organism>
<keyword evidence="1" id="KW-1133">Transmembrane helix</keyword>
<gene>
    <name evidence="2" type="ORF">GCM10011380_09180</name>
</gene>
<protein>
    <recommendedName>
        <fullName evidence="4">CsbD family protein</fullName>
    </recommendedName>
</protein>
<evidence type="ECO:0000256" key="1">
    <source>
        <dbReference type="SAM" id="Phobius"/>
    </source>
</evidence>
<dbReference type="Proteomes" id="UP000623067">
    <property type="component" value="Unassembled WGS sequence"/>
</dbReference>
<evidence type="ECO:0000313" key="3">
    <source>
        <dbReference type="Proteomes" id="UP000623067"/>
    </source>
</evidence>
<dbReference type="AlphaFoldDB" id="A0A916SY51"/>
<dbReference type="RefSeq" id="WP_188657507.1">
    <property type="nucleotide sequence ID" value="NZ_BMIH01000001.1"/>
</dbReference>
<evidence type="ECO:0000313" key="2">
    <source>
        <dbReference type="EMBL" id="GGB21761.1"/>
    </source>
</evidence>
<keyword evidence="1" id="KW-0812">Transmembrane</keyword>
<name>A0A916SY51_9SPHN</name>
<evidence type="ECO:0008006" key="4">
    <source>
        <dbReference type="Google" id="ProtNLM"/>
    </source>
</evidence>
<proteinExistence type="predicted"/>
<accession>A0A916SY51</accession>